<gene>
    <name evidence="1" type="ORF">WMO63_10935</name>
</gene>
<organism evidence="1 2">
    <name type="scientific">Niallia hominis</name>
    <dbReference type="NCBI Taxonomy" id="3133173"/>
    <lineage>
        <taxon>Bacteria</taxon>
        <taxon>Bacillati</taxon>
        <taxon>Bacillota</taxon>
        <taxon>Bacilli</taxon>
        <taxon>Bacillales</taxon>
        <taxon>Bacillaceae</taxon>
        <taxon>Niallia</taxon>
    </lineage>
</organism>
<reference evidence="1 2" key="1">
    <citation type="submission" date="2024-03" db="EMBL/GenBank/DDBJ databases">
        <title>Human intestinal bacterial collection.</title>
        <authorList>
            <person name="Pauvert C."/>
            <person name="Hitch T.C.A."/>
            <person name="Clavel T."/>
        </authorList>
    </citation>
    <scope>NUCLEOTIDE SEQUENCE [LARGE SCALE GENOMIC DNA]</scope>
    <source>
        <strain evidence="1 2">CLA-SR-H024</strain>
    </source>
</reference>
<dbReference type="EMBL" id="JBBMFN010000022">
    <property type="protein sequence ID" value="MEQ2466177.1"/>
    <property type="molecule type" value="Genomic_DNA"/>
</dbReference>
<evidence type="ECO:0000313" key="2">
    <source>
        <dbReference type="Proteomes" id="UP001465426"/>
    </source>
</evidence>
<sequence length="318" mass="38102">MKYEELEKYLQYDENESKVFMPNEIFEDLQNNMKNGTHIAFAYSFYYLISWLYRYTKYLYTVENIKDIKSILGYNPNAKTVDYIIKKNGILDIMGYTSTERDFPIIWHFKDDIYDFEELSFTMFSEDKELLPTDFLNKVTNRFVIKEPIKAFYRTKVDYEEGNENGTFFEVDNTHLIPFEVFMYCMTNENLGCTGFYLYSYIKMQNQRYKGVYDCPMLTLAENTGLANRTMKDYLSQLRQYKLVEGIHNQEFFCTALDKGKRKANSYIANDWIKFSGKPIPYEKIKVMEAKEYFQMLEDKRKEEEGETESFPLEKLPF</sequence>
<name>A0ABV1EYJ8_9BACI</name>
<dbReference type="RefSeq" id="WP_349204783.1">
    <property type="nucleotide sequence ID" value="NZ_JBBMFN010000022.1"/>
</dbReference>
<evidence type="ECO:0000313" key="1">
    <source>
        <dbReference type="EMBL" id="MEQ2466177.1"/>
    </source>
</evidence>
<dbReference type="Proteomes" id="UP001465426">
    <property type="component" value="Unassembled WGS sequence"/>
</dbReference>
<protein>
    <submittedName>
        <fullName evidence="1">Uncharacterized protein</fullName>
    </submittedName>
</protein>
<comment type="caution">
    <text evidence="1">The sequence shown here is derived from an EMBL/GenBank/DDBJ whole genome shotgun (WGS) entry which is preliminary data.</text>
</comment>
<accession>A0ABV1EYJ8</accession>
<proteinExistence type="predicted"/>
<keyword evidence="2" id="KW-1185">Reference proteome</keyword>